<dbReference type="SUPFAM" id="SSF81296">
    <property type="entry name" value="E set domains"/>
    <property type="match status" value="1"/>
</dbReference>
<sequence length="132" mass="13576">MKSVLLVLTALLSSTALAHTEVTAITPRRSAVVIAPKVVTLTISEPVNLRFCTVRVMAIPVGKTAAQASALALAAKNGAPQLASVTQAASGLSTVVCVPLRPALTAGAYVIAWKLLSDDGHPVTGFSTFRVK</sequence>
<feature type="domain" description="CopC" evidence="6">
    <location>
        <begin position="19"/>
        <end position="131"/>
    </location>
</feature>
<dbReference type="EMBL" id="BNAJ01000012">
    <property type="protein sequence ID" value="GHF58459.1"/>
    <property type="molecule type" value="Genomic_DNA"/>
</dbReference>
<keyword evidence="10" id="KW-1185">Reference proteome</keyword>
<proteinExistence type="predicted"/>
<reference evidence="7" key="1">
    <citation type="journal article" date="2014" name="Int. J. Syst. Evol. Microbiol.">
        <title>Complete genome of a new Firmicutes species belonging to the dominant human colonic microbiota ('Ruminococcus bicirculans') reveals two chromosomes and a selective capacity to utilize plant glucans.</title>
        <authorList>
            <consortium name="NISC Comparative Sequencing Program"/>
            <person name="Wegmann U."/>
            <person name="Louis P."/>
            <person name="Goesmann A."/>
            <person name="Henrissat B."/>
            <person name="Duncan S.H."/>
            <person name="Flint H.J."/>
        </authorList>
    </citation>
    <scope>NUCLEOTIDE SEQUENCE</scope>
    <source>
        <strain evidence="7">CGMCC 1.18437</strain>
    </source>
</reference>
<evidence type="ECO:0000256" key="1">
    <source>
        <dbReference type="ARBA" id="ARBA00004196"/>
    </source>
</evidence>
<dbReference type="EMBL" id="JACHFK010000013">
    <property type="protein sequence ID" value="MBB5378542.1"/>
    <property type="molecule type" value="Genomic_DNA"/>
</dbReference>
<dbReference type="RefSeq" id="WP_184115099.1">
    <property type="nucleotide sequence ID" value="NZ_BNAJ01000012.1"/>
</dbReference>
<comment type="subcellular location">
    <subcellularLocation>
        <location evidence="1">Cell envelope</location>
    </subcellularLocation>
</comment>
<evidence type="ECO:0000256" key="5">
    <source>
        <dbReference type="SAM" id="SignalP"/>
    </source>
</evidence>
<dbReference type="GO" id="GO:0005507">
    <property type="term" value="F:copper ion binding"/>
    <property type="evidence" value="ECO:0007669"/>
    <property type="project" value="InterPro"/>
</dbReference>
<evidence type="ECO:0000256" key="4">
    <source>
        <dbReference type="ARBA" id="ARBA00023008"/>
    </source>
</evidence>
<feature type="signal peptide" evidence="5">
    <location>
        <begin position="1"/>
        <end position="18"/>
    </location>
</feature>
<name>A0A7W8KI49_9DEIO</name>
<dbReference type="PANTHER" id="PTHR34820">
    <property type="entry name" value="INNER MEMBRANE PROTEIN YEBZ"/>
    <property type="match status" value="1"/>
</dbReference>
<dbReference type="InterPro" id="IPR014756">
    <property type="entry name" value="Ig_E-set"/>
</dbReference>
<dbReference type="Gene3D" id="2.60.40.1220">
    <property type="match status" value="1"/>
</dbReference>
<reference evidence="10" key="2">
    <citation type="journal article" date="2019" name="Int. J. Syst. Evol. Microbiol.">
        <title>The Global Catalogue of Microorganisms (GCM) 10K type strain sequencing project: providing services to taxonomists for standard genome sequencing and annotation.</title>
        <authorList>
            <consortium name="The Broad Institute Genomics Platform"/>
            <consortium name="The Broad Institute Genome Sequencing Center for Infectious Disease"/>
            <person name="Wu L."/>
            <person name="Ma J."/>
        </authorList>
    </citation>
    <scope>NUCLEOTIDE SEQUENCE [LARGE SCALE GENOMIC DNA]</scope>
    <source>
        <strain evidence="10">CGMCC 1.18437</strain>
    </source>
</reference>
<dbReference type="GO" id="GO:0042597">
    <property type="term" value="C:periplasmic space"/>
    <property type="evidence" value="ECO:0007669"/>
    <property type="project" value="InterPro"/>
</dbReference>
<gene>
    <name evidence="7" type="ORF">GCM10017781_38430</name>
    <name evidence="8" type="ORF">HNQ07_004049</name>
</gene>
<dbReference type="GO" id="GO:0030313">
    <property type="term" value="C:cell envelope"/>
    <property type="evidence" value="ECO:0007669"/>
    <property type="project" value="UniProtKB-SubCell"/>
</dbReference>
<keyword evidence="2" id="KW-0479">Metal-binding</keyword>
<dbReference type="InterPro" id="IPR007348">
    <property type="entry name" value="CopC_dom"/>
</dbReference>
<reference evidence="7" key="4">
    <citation type="submission" date="2024-05" db="EMBL/GenBank/DDBJ databases">
        <authorList>
            <person name="Sun Q."/>
            <person name="Zhou Y."/>
        </authorList>
    </citation>
    <scope>NUCLEOTIDE SEQUENCE</scope>
    <source>
        <strain evidence="7">CGMCC 1.18437</strain>
    </source>
</reference>
<organism evidence="8 9">
    <name type="scientific">Deinococcus metalli</name>
    <dbReference type="NCBI Taxonomy" id="1141878"/>
    <lineage>
        <taxon>Bacteria</taxon>
        <taxon>Thermotogati</taxon>
        <taxon>Deinococcota</taxon>
        <taxon>Deinococci</taxon>
        <taxon>Deinococcales</taxon>
        <taxon>Deinococcaceae</taxon>
        <taxon>Deinococcus</taxon>
    </lineage>
</organism>
<dbReference type="Proteomes" id="UP000619376">
    <property type="component" value="Unassembled WGS sequence"/>
</dbReference>
<evidence type="ECO:0000313" key="7">
    <source>
        <dbReference type="EMBL" id="GHF58459.1"/>
    </source>
</evidence>
<feature type="chain" id="PRO_5030748165" evidence="5">
    <location>
        <begin position="19"/>
        <end position="132"/>
    </location>
</feature>
<evidence type="ECO:0000313" key="9">
    <source>
        <dbReference type="Proteomes" id="UP000539473"/>
    </source>
</evidence>
<dbReference type="InterPro" id="IPR014755">
    <property type="entry name" value="Cu-Rt/internalin_Ig-like"/>
</dbReference>
<evidence type="ECO:0000256" key="3">
    <source>
        <dbReference type="ARBA" id="ARBA00022729"/>
    </source>
</evidence>
<dbReference type="GO" id="GO:0006825">
    <property type="term" value="P:copper ion transport"/>
    <property type="evidence" value="ECO:0007669"/>
    <property type="project" value="InterPro"/>
</dbReference>
<dbReference type="GO" id="GO:0005886">
    <property type="term" value="C:plasma membrane"/>
    <property type="evidence" value="ECO:0007669"/>
    <property type="project" value="TreeGrafter"/>
</dbReference>
<evidence type="ECO:0000313" key="10">
    <source>
        <dbReference type="Proteomes" id="UP000619376"/>
    </source>
</evidence>
<evidence type="ECO:0000256" key="2">
    <source>
        <dbReference type="ARBA" id="ARBA00022723"/>
    </source>
</evidence>
<evidence type="ECO:0000313" key="8">
    <source>
        <dbReference type="EMBL" id="MBB5378542.1"/>
    </source>
</evidence>
<reference evidence="8 9" key="3">
    <citation type="submission" date="2020-08" db="EMBL/GenBank/DDBJ databases">
        <title>Genomic Encyclopedia of Type Strains, Phase IV (KMG-IV): sequencing the most valuable type-strain genomes for metagenomic binning, comparative biology and taxonomic classification.</title>
        <authorList>
            <person name="Goeker M."/>
        </authorList>
    </citation>
    <scope>NUCLEOTIDE SEQUENCE [LARGE SCALE GENOMIC DNA]</scope>
    <source>
        <strain evidence="8 9">DSM 27521</strain>
    </source>
</reference>
<dbReference type="PANTHER" id="PTHR34820:SF4">
    <property type="entry name" value="INNER MEMBRANE PROTEIN YEBZ"/>
    <property type="match status" value="1"/>
</dbReference>
<keyword evidence="4" id="KW-0186">Copper</keyword>
<keyword evidence="3 5" id="KW-0732">Signal</keyword>
<dbReference type="AlphaFoldDB" id="A0A7W8KI49"/>
<evidence type="ECO:0000259" key="6">
    <source>
        <dbReference type="Pfam" id="PF04234"/>
    </source>
</evidence>
<protein>
    <submittedName>
        <fullName evidence="7">Copper resistance protein</fullName>
    </submittedName>
</protein>
<comment type="caution">
    <text evidence="8">The sequence shown here is derived from an EMBL/GenBank/DDBJ whole genome shotgun (WGS) entry which is preliminary data.</text>
</comment>
<dbReference type="GO" id="GO:0046688">
    <property type="term" value="P:response to copper ion"/>
    <property type="evidence" value="ECO:0007669"/>
    <property type="project" value="InterPro"/>
</dbReference>
<accession>A0A7W8KI49</accession>
<dbReference type="Pfam" id="PF04234">
    <property type="entry name" value="CopC"/>
    <property type="match status" value="1"/>
</dbReference>
<dbReference type="InterPro" id="IPR032694">
    <property type="entry name" value="CopC/D"/>
</dbReference>
<dbReference type="Proteomes" id="UP000539473">
    <property type="component" value="Unassembled WGS sequence"/>
</dbReference>